<feature type="chain" id="PRO_5017251934" description="Mannosyl-glycoprotein endo-beta-N-acetylglucosamidase-like domain-containing protein" evidence="2">
    <location>
        <begin position="29"/>
        <end position="1125"/>
    </location>
</feature>
<keyword evidence="6" id="KW-1185">Reference proteome</keyword>
<feature type="compositionally biased region" description="Basic and acidic residues" evidence="1">
    <location>
        <begin position="173"/>
        <end position="188"/>
    </location>
</feature>
<feature type="domain" description="SH3b" evidence="4">
    <location>
        <begin position="832"/>
        <end position="895"/>
    </location>
</feature>
<name>A0A3A1R880_9BACI</name>
<dbReference type="Pfam" id="PF01832">
    <property type="entry name" value="Glucosaminidase"/>
    <property type="match status" value="1"/>
</dbReference>
<dbReference type="PANTHER" id="PTHR34408:SF1">
    <property type="entry name" value="GLYCOSYL HYDROLASE FAMILY 19 DOMAIN-CONTAINING PROTEIN HI_1415"/>
    <property type="match status" value="1"/>
</dbReference>
<organism evidence="5 6">
    <name type="scientific">Bacillus salacetis</name>
    <dbReference type="NCBI Taxonomy" id="2315464"/>
    <lineage>
        <taxon>Bacteria</taxon>
        <taxon>Bacillati</taxon>
        <taxon>Bacillota</taxon>
        <taxon>Bacilli</taxon>
        <taxon>Bacillales</taxon>
        <taxon>Bacillaceae</taxon>
        <taxon>Bacillus</taxon>
    </lineage>
</organism>
<feature type="region of interest" description="Disordered" evidence="1">
    <location>
        <begin position="165"/>
        <end position="211"/>
    </location>
</feature>
<sequence length="1125" mass="127357">MSFSQLRIWILVLILMVSSLGLSSIASANENEDNGKILFSVNDQVTLNDEITLLPGSLIYGELNKENTNVLVQYNSQLIEIPSKNLVRVEDPSILSNTSSSILDEDYEIMKFSTQSVLKQNLSSEKTQGHLAKESDLLVKQGEEADEGIYSILIGNITYFISEGSKEAEEETAPEKEEKEQTPEEAKEPVTSLEESAEQLEQEKEVSGQINTKTESSIQKFTIQQSNTEYFEVISDNVPAYDNSTGALVEVAQLQKGQVYHIFTDYGNWHGILVGGKTVYVWKKSTQLVSKPLDINFELGKTKGELTANILKQANAYLKMDKSSRVAAKLNADKSFPVVENYGEWFKVKVGERYLFIEAGNGRINFNNIKGFQVVTDTTPIYDNRTGKLVEVGHLTKGQVYPIYSDFTNWHRIKFGDYFVYARKNHTIPFTGSIPKESKNSTVGPESIDILDETVVNDNSTGKLLDIGTLLPGQTIPIIKDFGNWFEIEYSGRIGYVSKATTRIHFESDQNRYVVSRDTPVYDNGSGSLVKVGTLEKGQVYDRVKDFSNWHEIRFGEKNGYVLKNDTMPYSGSIINPNKKSSLNHYFVANQTTEVYDNSTGSLIEFAKIEKGARYSILEEFGNWYKIDVSGRNGFVRKDDVSTLFPKEEQYFRVYKDKTAIYDNSTGSLVPVGYLYKNQTYKRIKDFGNWHEIKFGNINGYIRKSDTSMGTPERENNFLGSSITPSQVFTAKKNLTVYDNSSGKLVKMGEILEGQVYPYLSKSGSWATVDFGGRSGLVAGEDINIDGMFIETPYNISFSEAARLQFDRAAPQNDTSKYDAWIRWDAFSKIDSNNVGITDGNWNVRGGPGTNYWKLSQIEDLERIEIIGSQTVEGVKWYKINLYRTWKYNSTKNQYEVYYRAFVNSSMEDLEYYMDPENFINDDRSKYQFLLLSSPAGTSAREINEKILLNKGNLSGKGAAFIEAAETYSINEIYLMGHALLETGAGSSRESSLLKGHPVSVVDGKQVKPRNVYNVYGIAAYDKCEPSPVRCASEYAYKQGWFSVEDAIIGGAKFIGETYIYHPDYRQNTLYEMRWNPFAVEQTGWPAHQYATDIGWADKQAKGYIYNFYSLLEQKREIFEIPYFK</sequence>
<feature type="domain" description="Mannosyl-glycoprotein endo-beta-N-acetylglucosamidase-like" evidence="3">
    <location>
        <begin position="946"/>
        <end position="1120"/>
    </location>
</feature>
<dbReference type="PANTHER" id="PTHR34408">
    <property type="entry name" value="FAMILY PROTEIN, PUTATIVE-RELATED"/>
    <property type="match status" value="1"/>
</dbReference>
<evidence type="ECO:0000259" key="4">
    <source>
        <dbReference type="SMART" id="SM00287"/>
    </source>
</evidence>
<evidence type="ECO:0000313" key="5">
    <source>
        <dbReference type="EMBL" id="RIW39090.1"/>
    </source>
</evidence>
<dbReference type="InterPro" id="IPR052354">
    <property type="entry name" value="Cell_Wall_Dynamics_Protein"/>
</dbReference>
<comment type="caution">
    <text evidence="5">The sequence shown here is derived from an EMBL/GenBank/DDBJ whole genome shotgun (WGS) entry which is preliminary data.</text>
</comment>
<protein>
    <recommendedName>
        <fullName evidence="7">Mannosyl-glycoprotein endo-beta-N-acetylglucosamidase-like domain-containing protein</fullName>
    </recommendedName>
</protein>
<keyword evidence="2" id="KW-0732">Signal</keyword>
<gene>
    <name evidence="5" type="ORF">D3H55_01695</name>
</gene>
<dbReference type="AlphaFoldDB" id="A0A3A1R880"/>
<dbReference type="EMBL" id="QXIR01000001">
    <property type="protein sequence ID" value="RIW39090.1"/>
    <property type="molecule type" value="Genomic_DNA"/>
</dbReference>
<feature type="signal peptide" evidence="2">
    <location>
        <begin position="1"/>
        <end position="28"/>
    </location>
</feature>
<proteinExistence type="predicted"/>
<dbReference type="SMART" id="SM00047">
    <property type="entry name" value="LYZ2"/>
    <property type="match status" value="1"/>
</dbReference>
<evidence type="ECO:0000256" key="1">
    <source>
        <dbReference type="SAM" id="MobiDB-lite"/>
    </source>
</evidence>
<feature type="domain" description="SH3b" evidence="4">
    <location>
        <begin position="724"/>
        <end position="786"/>
    </location>
</feature>
<accession>A0A3A1R880</accession>
<dbReference type="InterPro" id="IPR002901">
    <property type="entry name" value="MGlyc_endo_b_GlcNAc-like_dom"/>
</dbReference>
<evidence type="ECO:0000259" key="3">
    <source>
        <dbReference type="SMART" id="SM00047"/>
    </source>
</evidence>
<dbReference type="GO" id="GO:0004040">
    <property type="term" value="F:amidase activity"/>
    <property type="evidence" value="ECO:0007669"/>
    <property type="project" value="InterPro"/>
</dbReference>
<dbReference type="RefSeq" id="WP_119545159.1">
    <property type="nucleotide sequence ID" value="NZ_QXIR01000001.1"/>
</dbReference>
<evidence type="ECO:0008006" key="7">
    <source>
        <dbReference type="Google" id="ProtNLM"/>
    </source>
</evidence>
<evidence type="ECO:0000256" key="2">
    <source>
        <dbReference type="SAM" id="SignalP"/>
    </source>
</evidence>
<dbReference type="InterPro" id="IPR003646">
    <property type="entry name" value="SH3-like_bac-type"/>
</dbReference>
<evidence type="ECO:0000313" key="6">
    <source>
        <dbReference type="Proteomes" id="UP000265801"/>
    </source>
</evidence>
<dbReference type="Proteomes" id="UP000265801">
    <property type="component" value="Unassembled WGS sequence"/>
</dbReference>
<feature type="domain" description="SH3b" evidence="4">
    <location>
        <begin position="582"/>
        <end position="644"/>
    </location>
</feature>
<dbReference type="SMART" id="SM00287">
    <property type="entry name" value="SH3b"/>
    <property type="match status" value="3"/>
</dbReference>
<dbReference type="OrthoDB" id="9816557at2"/>
<reference evidence="5 6" key="1">
    <citation type="submission" date="2018-09" db="EMBL/GenBank/DDBJ databases">
        <title>Bacillus saliacetes sp. nov., isolated from Thai shrimp paste (Ka-pi).</title>
        <authorList>
            <person name="Daroonpunt R."/>
            <person name="Tanasupawat S."/>
            <person name="Yiamsombut S."/>
        </authorList>
    </citation>
    <scope>NUCLEOTIDE SEQUENCE [LARGE SCALE GENOMIC DNA]</scope>
    <source>
        <strain evidence="5 6">SKP7-4</strain>
    </source>
</reference>